<dbReference type="GO" id="GO:0005975">
    <property type="term" value="P:carbohydrate metabolic process"/>
    <property type="evidence" value="ECO:0007669"/>
    <property type="project" value="InterPro"/>
</dbReference>
<dbReference type="PATRIC" id="fig|1328313.3.peg.2793"/>
<protein>
    <recommendedName>
        <fullName evidence="4">Glycoside hydrolase family 42 N-terminal domain-containing protein</fullName>
    </recommendedName>
</protein>
<dbReference type="STRING" id="1328313.DS2_13689"/>
<evidence type="ECO:0000256" key="1">
    <source>
        <dbReference type="ARBA" id="ARBA00022801"/>
    </source>
</evidence>
<dbReference type="InterPro" id="IPR029062">
    <property type="entry name" value="Class_I_gatase-like"/>
</dbReference>
<dbReference type="GO" id="GO:0009341">
    <property type="term" value="C:beta-galactosidase complex"/>
    <property type="evidence" value="ECO:0007669"/>
    <property type="project" value="InterPro"/>
</dbReference>
<feature type="signal peptide" evidence="3">
    <location>
        <begin position="1"/>
        <end position="26"/>
    </location>
</feature>
<dbReference type="AlphaFoldDB" id="W7QJR6"/>
<dbReference type="Proteomes" id="UP000019276">
    <property type="component" value="Unassembled WGS sequence"/>
</dbReference>
<dbReference type="InterPro" id="IPR013529">
    <property type="entry name" value="Glyco_hydro_42_N"/>
</dbReference>
<keyword evidence="2" id="KW-0326">Glycosidase</keyword>
<dbReference type="Gene3D" id="3.20.20.80">
    <property type="entry name" value="Glycosidases"/>
    <property type="match status" value="1"/>
</dbReference>
<organism evidence="5 6">
    <name type="scientific">Catenovulum agarivorans DS-2</name>
    <dbReference type="NCBI Taxonomy" id="1328313"/>
    <lineage>
        <taxon>Bacteria</taxon>
        <taxon>Pseudomonadati</taxon>
        <taxon>Pseudomonadota</taxon>
        <taxon>Gammaproteobacteria</taxon>
        <taxon>Alteromonadales</taxon>
        <taxon>Alteromonadaceae</taxon>
        <taxon>Catenovulum</taxon>
    </lineage>
</organism>
<dbReference type="RefSeq" id="WP_035015386.1">
    <property type="nucleotide sequence ID" value="NZ_ARZY01000027.1"/>
</dbReference>
<evidence type="ECO:0000313" key="5">
    <source>
        <dbReference type="EMBL" id="EWH09217.1"/>
    </source>
</evidence>
<comment type="caution">
    <text evidence="5">The sequence shown here is derived from an EMBL/GenBank/DDBJ whole genome shotgun (WGS) entry which is preliminary data.</text>
</comment>
<name>W7QJR6_9ALTE</name>
<keyword evidence="1" id="KW-0378">Hydrolase</keyword>
<dbReference type="eggNOG" id="COG1874">
    <property type="taxonomic scope" value="Bacteria"/>
</dbReference>
<accession>W7QJR6</accession>
<dbReference type="EMBL" id="ARZY01000027">
    <property type="protein sequence ID" value="EWH09217.1"/>
    <property type="molecule type" value="Genomic_DNA"/>
</dbReference>
<sequence>MSNINFCKHLLAAMIAAACVSCGSQTQVPNAQAPSTQSPETEASLTLKETALQKIHTLEALMLNASDQGIDVTREETAVWFAKEFLKYADWDEANPAQIEKFFESYSPFKEQKSEYASYLPQFEREQVIVILDKGIDALTKVLAGEITRRPVAKVDWQNIDVKQDMFVSKGKPIFLYDYFSKSMGNPTSDERLYNDYLGSVDHIPSINPYWLKQDGTVQDWRMGQLKNYPNKDVGYALLWNSGIPDWMLEQEPEIQKGRSLFTGFDIDNPLIRQSWSTIIKETGKASASHNATKMGFILSNEPHWYSEKGHWTQNFGEMTSISTYTLAKFQTWLSNKYTNIHELNNNWQTNFGDFQSVAIDIPVDPSIRGSAKWYDWCRFNMDRSIDWFTFLQNELHSVNPNADTSIKIMPDVFTENNRSHGIDLEALTELTTMIGDDAKTRGRDLRSQTPEEWEAHYAYFWEELAVSYDFMESVAPNKIHFNSETHFLSSSWWRELDTSPEYVRNTFWLATLMGMDAGLSWFWARDPDGSPEERLEGKLEFFDPAMAGSYAASTGMQPQVANELTQVMMDLNSYSEEIMALRKQRRPVRLFYSETSAINKPNHMTELFKMYEPLFFEGFPMGYATQNIIQKQDNSSWDVVVVYKTEYVTDAEFNALQSYLNNGGTVILDSATSLAKNEYGQPRQAVLAAGQGRLITMPTDADESDIKHKALEFVSANNPLVNLTEVNSTGHKACTWRVVKKPDGKGYWMTIVNLGSSSANLVITAKDAGDLTATDMLTGKNLGNQFDLASNGVLLLELN</sequence>
<evidence type="ECO:0000256" key="3">
    <source>
        <dbReference type="SAM" id="SignalP"/>
    </source>
</evidence>
<dbReference type="InterPro" id="IPR017853">
    <property type="entry name" value="GH"/>
</dbReference>
<evidence type="ECO:0000256" key="2">
    <source>
        <dbReference type="ARBA" id="ARBA00023295"/>
    </source>
</evidence>
<gene>
    <name evidence="5" type="ORF">DS2_13689</name>
</gene>
<feature type="chain" id="PRO_5004898070" description="Glycoside hydrolase family 42 N-terminal domain-containing protein" evidence="3">
    <location>
        <begin position="27"/>
        <end position="800"/>
    </location>
</feature>
<evidence type="ECO:0000313" key="6">
    <source>
        <dbReference type="Proteomes" id="UP000019276"/>
    </source>
</evidence>
<reference evidence="5 6" key="1">
    <citation type="journal article" date="2014" name="Genome Announc.">
        <title>Draft Genome Sequence of the Agar-Degrading Bacterium Catenovulum sp. Strain DS-2, Isolated from Intestines of Haliotis diversicolor.</title>
        <authorList>
            <person name="Shan D."/>
            <person name="Li X."/>
            <person name="Gu Z."/>
            <person name="Wei G."/>
            <person name="Gao Z."/>
            <person name="Shao Z."/>
        </authorList>
    </citation>
    <scope>NUCLEOTIDE SEQUENCE [LARGE SCALE GENOMIC DNA]</scope>
    <source>
        <strain evidence="5 6">DS-2</strain>
    </source>
</reference>
<dbReference type="CDD" id="cd03143">
    <property type="entry name" value="A4_beta-galactosidase_middle_domain"/>
    <property type="match status" value="1"/>
</dbReference>
<dbReference type="Gene3D" id="3.40.50.880">
    <property type="match status" value="1"/>
</dbReference>
<keyword evidence="6" id="KW-1185">Reference proteome</keyword>
<keyword evidence="3" id="KW-0732">Signal</keyword>
<dbReference type="SUPFAM" id="SSF51445">
    <property type="entry name" value="(Trans)glycosidases"/>
    <property type="match status" value="1"/>
</dbReference>
<dbReference type="Pfam" id="PF02449">
    <property type="entry name" value="Glyco_hydro_42"/>
    <property type="match status" value="1"/>
</dbReference>
<dbReference type="OrthoDB" id="1387316at2"/>
<evidence type="ECO:0000259" key="4">
    <source>
        <dbReference type="Pfam" id="PF02449"/>
    </source>
</evidence>
<feature type="domain" description="Glycoside hydrolase family 42 N-terminal" evidence="4">
    <location>
        <begin position="244"/>
        <end position="530"/>
    </location>
</feature>
<proteinExistence type="predicted"/>
<dbReference type="GO" id="GO:0004565">
    <property type="term" value="F:beta-galactosidase activity"/>
    <property type="evidence" value="ECO:0007669"/>
    <property type="project" value="InterPro"/>
</dbReference>